<dbReference type="GO" id="GO:0098542">
    <property type="term" value="P:defense response to other organism"/>
    <property type="evidence" value="ECO:0007669"/>
    <property type="project" value="TreeGrafter"/>
</dbReference>
<dbReference type="Gene3D" id="1.10.8.430">
    <property type="entry name" value="Helical domain of apoptotic protease-activating factors"/>
    <property type="match status" value="1"/>
</dbReference>
<evidence type="ECO:0000313" key="2">
    <source>
        <dbReference type="EMBL" id="KAJ8448641.1"/>
    </source>
</evidence>
<dbReference type="SUPFAM" id="SSF52540">
    <property type="entry name" value="P-loop containing nucleoside triphosphate hydrolases"/>
    <property type="match status" value="1"/>
</dbReference>
<dbReference type="AlphaFoldDB" id="A0A9Q1KTP0"/>
<gene>
    <name evidence="2" type="ORF">Cgig2_010528</name>
</gene>
<dbReference type="PANTHER" id="PTHR23155">
    <property type="entry name" value="DISEASE RESISTANCE PROTEIN RP"/>
    <property type="match status" value="1"/>
</dbReference>
<proteinExistence type="predicted"/>
<keyword evidence="3" id="KW-1185">Reference proteome</keyword>
<dbReference type="PANTHER" id="PTHR23155:SF1211">
    <property type="entry name" value="OS09G0313500 PROTEIN"/>
    <property type="match status" value="1"/>
</dbReference>
<organism evidence="2 3">
    <name type="scientific">Carnegiea gigantea</name>
    <dbReference type="NCBI Taxonomy" id="171969"/>
    <lineage>
        <taxon>Eukaryota</taxon>
        <taxon>Viridiplantae</taxon>
        <taxon>Streptophyta</taxon>
        <taxon>Embryophyta</taxon>
        <taxon>Tracheophyta</taxon>
        <taxon>Spermatophyta</taxon>
        <taxon>Magnoliopsida</taxon>
        <taxon>eudicotyledons</taxon>
        <taxon>Gunneridae</taxon>
        <taxon>Pentapetalae</taxon>
        <taxon>Caryophyllales</taxon>
        <taxon>Cactineae</taxon>
        <taxon>Cactaceae</taxon>
        <taxon>Cactoideae</taxon>
        <taxon>Echinocereeae</taxon>
        <taxon>Carnegiea</taxon>
    </lineage>
</organism>
<evidence type="ECO:0000313" key="3">
    <source>
        <dbReference type="Proteomes" id="UP001153076"/>
    </source>
</evidence>
<dbReference type="InterPro" id="IPR044974">
    <property type="entry name" value="Disease_R_plants"/>
</dbReference>
<dbReference type="InterPro" id="IPR027417">
    <property type="entry name" value="P-loop_NTPase"/>
</dbReference>
<dbReference type="Gene3D" id="1.20.5.4130">
    <property type="match status" value="1"/>
</dbReference>
<accession>A0A9Q1KTP0</accession>
<evidence type="ECO:0000256" key="1">
    <source>
        <dbReference type="SAM" id="SignalP"/>
    </source>
</evidence>
<comment type="caution">
    <text evidence="2">The sequence shown here is derived from an EMBL/GenBank/DDBJ whole genome shotgun (WGS) entry which is preliminary data.</text>
</comment>
<dbReference type="GO" id="GO:0043531">
    <property type="term" value="F:ADP binding"/>
    <property type="evidence" value="ECO:0007669"/>
    <property type="project" value="InterPro"/>
</dbReference>
<dbReference type="InterPro" id="IPR042197">
    <property type="entry name" value="Apaf_helical"/>
</dbReference>
<keyword evidence="1" id="KW-0732">Signal</keyword>
<evidence type="ECO:0008006" key="4">
    <source>
        <dbReference type="Google" id="ProtNLM"/>
    </source>
</evidence>
<name>A0A9Q1KTP0_9CARY</name>
<protein>
    <recommendedName>
        <fullName evidence="4">Rx N-terminal domain-containing protein</fullName>
    </recommendedName>
</protein>
<dbReference type="Proteomes" id="UP001153076">
    <property type="component" value="Unassembled WGS sequence"/>
</dbReference>
<dbReference type="EMBL" id="JAKOGI010000028">
    <property type="protein sequence ID" value="KAJ8448641.1"/>
    <property type="molecule type" value="Genomic_DNA"/>
</dbReference>
<reference evidence="2" key="1">
    <citation type="submission" date="2022-04" db="EMBL/GenBank/DDBJ databases">
        <title>Carnegiea gigantea Genome sequencing and assembly v2.</title>
        <authorList>
            <person name="Copetti D."/>
            <person name="Sanderson M.J."/>
            <person name="Burquez A."/>
            <person name="Wojciechowski M.F."/>
        </authorList>
    </citation>
    <scope>NUCLEOTIDE SEQUENCE</scope>
    <source>
        <strain evidence="2">SGP5-SGP5p</strain>
        <tissue evidence="2">Aerial part</tissue>
    </source>
</reference>
<feature type="chain" id="PRO_5040145577" description="Rx N-terminal domain-containing protein" evidence="1">
    <location>
        <begin position="23"/>
        <end position="219"/>
    </location>
</feature>
<dbReference type="OrthoDB" id="1898799at2759"/>
<sequence length="219" mass="25056">MGLAAALAVVQVLFATLRCTELRQLINKLDNTVPKLKQLEPVVKIIKAVLHDAENANKEHDLPNQIHLWIEELKDILCEAEHYFDAPSLRLLALLELQDFGHMYELKGLSEEDSWCLFEKEAFKEGHPRANCLCHQILKRCVNVPLAIKVVASLPYGQDEEVFQSFSESGIRKIGQREAIKSILMHSYYDPESSLRISFSYCALFPKDYVIEKEMLISL</sequence>
<feature type="signal peptide" evidence="1">
    <location>
        <begin position="1"/>
        <end position="22"/>
    </location>
</feature>